<keyword evidence="4 7" id="KW-1133">Transmembrane helix</keyword>
<feature type="transmembrane region" description="Helical" evidence="7">
    <location>
        <begin position="421"/>
        <end position="444"/>
    </location>
</feature>
<dbReference type="Gene3D" id="1.20.1250.20">
    <property type="entry name" value="MFS general substrate transporter like domains"/>
    <property type="match status" value="1"/>
</dbReference>
<dbReference type="PANTHER" id="PTHR23501">
    <property type="entry name" value="MAJOR FACILITATOR SUPERFAMILY"/>
    <property type="match status" value="1"/>
</dbReference>
<feature type="transmembrane region" description="Helical" evidence="7">
    <location>
        <begin position="148"/>
        <end position="172"/>
    </location>
</feature>
<feature type="transmembrane region" description="Helical" evidence="7">
    <location>
        <begin position="59"/>
        <end position="77"/>
    </location>
</feature>
<dbReference type="Gene3D" id="1.20.1720.10">
    <property type="entry name" value="Multidrug resistance protein D"/>
    <property type="match status" value="1"/>
</dbReference>
<evidence type="ECO:0000259" key="8">
    <source>
        <dbReference type="PROSITE" id="PS50850"/>
    </source>
</evidence>
<dbReference type="GO" id="GO:0022857">
    <property type="term" value="F:transmembrane transporter activity"/>
    <property type="evidence" value="ECO:0007669"/>
    <property type="project" value="InterPro"/>
</dbReference>
<feature type="transmembrane region" description="Helical" evidence="7">
    <location>
        <begin position="276"/>
        <end position="297"/>
    </location>
</feature>
<dbReference type="PROSITE" id="PS50850">
    <property type="entry name" value="MFS"/>
    <property type="match status" value="1"/>
</dbReference>
<dbReference type="InterPro" id="IPR020846">
    <property type="entry name" value="MFS_dom"/>
</dbReference>
<dbReference type="Pfam" id="PF07690">
    <property type="entry name" value="MFS_1"/>
    <property type="match status" value="1"/>
</dbReference>
<keyword evidence="5 7" id="KW-0472">Membrane</keyword>
<comment type="subcellular location">
    <subcellularLocation>
        <location evidence="1">Cell inner membrane</location>
        <topology evidence="1">Multi-pass membrane protein</topology>
    </subcellularLocation>
</comment>
<evidence type="ECO:0000313" key="9">
    <source>
        <dbReference type="EMBL" id="GAB95545.1"/>
    </source>
</evidence>
<dbReference type="eggNOG" id="COG2814">
    <property type="taxonomic scope" value="Bacteria"/>
</dbReference>
<evidence type="ECO:0000313" key="10">
    <source>
        <dbReference type="Proteomes" id="UP000008366"/>
    </source>
</evidence>
<name>K6W8M0_9MICO</name>
<evidence type="ECO:0000256" key="7">
    <source>
        <dbReference type="SAM" id="Phobius"/>
    </source>
</evidence>
<dbReference type="Proteomes" id="UP000008366">
    <property type="component" value="Unassembled WGS sequence"/>
</dbReference>
<sequence>MNTSVDATRRTRLPAGSRGLLALASLAVALAAADTYVVVLALPDMMAGVGLSIDDLQRATPVISGFLLGYIAVLPLIGRLSDFVSRRRVLLWCLGLFVVGSAVTALAVDLPVLVAGRVVQGIGGGGLVPATLALVADLWPAHRRGVPLGLVGAVQEVGSVLGPLLGALVLAVATWREIFWLNVVLGLLLAAALVVLARRADPTARARLDAAGRAPKTNATGPGAVEPEAPGPGAAAPDTADTAHVTAAPNHGAPPNRGPQPNHSARPNRGPGLARAALLALGLVSLHFALLAPPALVRDVTWGLPFVPLGMTGFWAWLGRLGTPIGVAALLLLVLWTVAALYAGRRVLARVDVIGALLVATALGSLVLTFASANPEEEVVGPLGWVLVPVGLIAVLLAWWWHGRAPQPLVPRGIVTRRVGAGLLTSLAVGAALVAVVVDVPVLARLTLTDSQTQAALVLVRFLIALPVGALLGGFALRRLGNGAVAAPGLLLAAGGLAVMATWERGSLDHPVSTTVVLVAVGLGLGLAIAPVNAAVLDDVHADSHGVAGALVVVARMIGMVVGLALLTAWGLRRFYQHVETLPDLLDAQALLDAGLVQVQSVFAGAAACALAGAVAALFLGLRRE</sequence>
<dbReference type="InterPro" id="IPR011701">
    <property type="entry name" value="MFS"/>
</dbReference>
<feature type="region of interest" description="Disordered" evidence="6">
    <location>
        <begin position="208"/>
        <end position="269"/>
    </location>
</feature>
<feature type="transmembrane region" description="Helical" evidence="7">
    <location>
        <begin position="178"/>
        <end position="197"/>
    </location>
</feature>
<gene>
    <name evidence="9" type="ORF">KILIM_022_00300</name>
</gene>
<feature type="transmembrane region" description="Helical" evidence="7">
    <location>
        <begin position="548"/>
        <end position="572"/>
    </location>
</feature>
<feature type="transmembrane region" description="Helical" evidence="7">
    <location>
        <begin position="114"/>
        <end position="136"/>
    </location>
</feature>
<proteinExistence type="predicted"/>
<organism evidence="9 10">
    <name type="scientific">Kineosphaera limosa NBRC 100340</name>
    <dbReference type="NCBI Taxonomy" id="1184609"/>
    <lineage>
        <taxon>Bacteria</taxon>
        <taxon>Bacillati</taxon>
        <taxon>Actinomycetota</taxon>
        <taxon>Actinomycetes</taxon>
        <taxon>Micrococcales</taxon>
        <taxon>Dermatophilaceae</taxon>
        <taxon>Kineosphaera</taxon>
    </lineage>
</organism>
<feature type="transmembrane region" description="Helical" evidence="7">
    <location>
        <begin position="353"/>
        <end position="373"/>
    </location>
</feature>
<evidence type="ECO:0000256" key="5">
    <source>
        <dbReference type="ARBA" id="ARBA00023136"/>
    </source>
</evidence>
<dbReference type="EMBL" id="BAHD01000022">
    <property type="protein sequence ID" value="GAB95545.1"/>
    <property type="molecule type" value="Genomic_DNA"/>
</dbReference>
<feature type="compositionally biased region" description="Low complexity" evidence="6">
    <location>
        <begin position="219"/>
        <end position="249"/>
    </location>
</feature>
<comment type="caution">
    <text evidence="9">The sequence shown here is derived from an EMBL/GenBank/DDBJ whole genome shotgun (WGS) entry which is preliminary data.</text>
</comment>
<feature type="transmembrane region" description="Helical" evidence="7">
    <location>
        <begin position="456"/>
        <end position="477"/>
    </location>
</feature>
<keyword evidence="3 7" id="KW-0812">Transmembrane</keyword>
<feature type="transmembrane region" description="Helical" evidence="7">
    <location>
        <begin position="484"/>
        <end position="503"/>
    </location>
</feature>
<dbReference type="GO" id="GO:0005886">
    <property type="term" value="C:plasma membrane"/>
    <property type="evidence" value="ECO:0007669"/>
    <property type="project" value="UniProtKB-SubCell"/>
</dbReference>
<evidence type="ECO:0000256" key="1">
    <source>
        <dbReference type="ARBA" id="ARBA00004429"/>
    </source>
</evidence>
<feature type="domain" description="Major facilitator superfamily (MFS) profile" evidence="8">
    <location>
        <begin position="20"/>
        <end position="625"/>
    </location>
</feature>
<feature type="transmembrane region" description="Helical" evidence="7">
    <location>
        <begin position="89"/>
        <end position="108"/>
    </location>
</feature>
<dbReference type="RefSeq" id="WP_006592077.1">
    <property type="nucleotide sequence ID" value="NZ_BAHD01000022.1"/>
</dbReference>
<dbReference type="PANTHER" id="PTHR23501:SF191">
    <property type="entry name" value="VACUOLAR BASIC AMINO ACID TRANSPORTER 4"/>
    <property type="match status" value="1"/>
</dbReference>
<evidence type="ECO:0000256" key="3">
    <source>
        <dbReference type="ARBA" id="ARBA00022692"/>
    </source>
</evidence>
<evidence type="ECO:0000256" key="6">
    <source>
        <dbReference type="SAM" id="MobiDB-lite"/>
    </source>
</evidence>
<keyword evidence="2" id="KW-0813">Transport</keyword>
<evidence type="ECO:0000256" key="4">
    <source>
        <dbReference type="ARBA" id="ARBA00022989"/>
    </source>
</evidence>
<evidence type="ECO:0000256" key="2">
    <source>
        <dbReference type="ARBA" id="ARBA00022448"/>
    </source>
</evidence>
<keyword evidence="10" id="KW-1185">Reference proteome</keyword>
<accession>K6W8M0</accession>
<feature type="transmembrane region" description="Helical" evidence="7">
    <location>
        <begin position="379"/>
        <end position="401"/>
    </location>
</feature>
<protein>
    <submittedName>
        <fullName evidence="9">Putative major facilitator superfamily transporter</fullName>
    </submittedName>
</protein>
<feature type="transmembrane region" description="Helical" evidence="7">
    <location>
        <begin position="515"/>
        <end position="536"/>
    </location>
</feature>
<dbReference type="InterPro" id="IPR036259">
    <property type="entry name" value="MFS_trans_sf"/>
</dbReference>
<feature type="transmembrane region" description="Helical" evidence="7">
    <location>
        <begin position="317"/>
        <end position="341"/>
    </location>
</feature>
<dbReference type="AlphaFoldDB" id="K6W8M0"/>
<feature type="transmembrane region" description="Helical" evidence="7">
    <location>
        <begin position="602"/>
        <end position="622"/>
    </location>
</feature>
<dbReference type="SUPFAM" id="SSF103473">
    <property type="entry name" value="MFS general substrate transporter"/>
    <property type="match status" value="2"/>
</dbReference>
<reference evidence="9 10" key="1">
    <citation type="submission" date="2012-08" db="EMBL/GenBank/DDBJ databases">
        <title>Whole genome shotgun sequence of Kineosphaera limosa NBRC 100340.</title>
        <authorList>
            <person name="Yoshida I."/>
            <person name="Isaki S."/>
            <person name="Hosoyama A."/>
            <person name="Tsuchikane K."/>
            <person name="Katsumata H."/>
            <person name="Ando Y."/>
            <person name="Ohji S."/>
            <person name="Hamada M."/>
            <person name="Tamura T."/>
            <person name="Yamazoe A."/>
            <person name="Yamazaki S."/>
            <person name="Fujita N."/>
        </authorList>
    </citation>
    <scope>NUCLEOTIDE SEQUENCE [LARGE SCALE GENOMIC DNA]</scope>
    <source>
        <strain evidence="9 10">NBRC 100340</strain>
    </source>
</reference>
<dbReference type="STRING" id="1184609.KILIM_022_00300"/>